<dbReference type="AlphaFoldDB" id="A0A839UP46"/>
<reference evidence="2 3" key="1">
    <citation type="submission" date="2020-08" db="EMBL/GenBank/DDBJ databases">
        <title>Genomic Encyclopedia of Type Strains, Phase III (KMG-III): the genomes of soil and plant-associated and newly described type strains.</title>
        <authorList>
            <person name="Whitman W."/>
        </authorList>
    </citation>
    <scope>NUCLEOTIDE SEQUENCE [LARGE SCALE GENOMIC DNA]</scope>
    <source>
        <strain evidence="2 3">CECT 8571</strain>
    </source>
</reference>
<feature type="signal peptide" evidence="1">
    <location>
        <begin position="1"/>
        <end position="24"/>
    </location>
</feature>
<feature type="chain" id="PRO_5032452684" evidence="1">
    <location>
        <begin position="25"/>
        <end position="240"/>
    </location>
</feature>
<protein>
    <submittedName>
        <fullName evidence="2">Polar amino acid transport system substrate-binding protein</fullName>
    </submittedName>
</protein>
<proteinExistence type="predicted"/>
<evidence type="ECO:0000256" key="1">
    <source>
        <dbReference type="SAM" id="SignalP"/>
    </source>
</evidence>
<keyword evidence="3" id="KW-1185">Reference proteome</keyword>
<dbReference type="EMBL" id="JACHXZ010000004">
    <property type="protein sequence ID" value="MBB3169612.1"/>
    <property type="molecule type" value="Genomic_DNA"/>
</dbReference>
<evidence type="ECO:0000313" key="2">
    <source>
        <dbReference type="EMBL" id="MBB3169612.1"/>
    </source>
</evidence>
<evidence type="ECO:0000313" key="3">
    <source>
        <dbReference type="Proteomes" id="UP000559987"/>
    </source>
</evidence>
<keyword evidence="1" id="KW-0732">Signal</keyword>
<gene>
    <name evidence="2" type="ORF">FHS30_002825</name>
</gene>
<name>A0A839UP46_9GAMM</name>
<dbReference type="RefSeq" id="WP_183911113.1">
    <property type="nucleotide sequence ID" value="NZ_JACHXZ010000004.1"/>
</dbReference>
<comment type="caution">
    <text evidence="2">The sequence shown here is derived from an EMBL/GenBank/DDBJ whole genome shotgun (WGS) entry which is preliminary data.</text>
</comment>
<dbReference type="Gene3D" id="3.40.190.10">
    <property type="entry name" value="Periplasmic binding protein-like II"/>
    <property type="match status" value="2"/>
</dbReference>
<dbReference type="SUPFAM" id="SSF53850">
    <property type="entry name" value="Periplasmic binding protein-like II"/>
    <property type="match status" value="1"/>
</dbReference>
<dbReference type="Proteomes" id="UP000559987">
    <property type="component" value="Unassembled WGS sequence"/>
</dbReference>
<organism evidence="2 3">
    <name type="scientific">Simiduia aestuariiviva</name>
    <dbReference type="NCBI Taxonomy" id="1510459"/>
    <lineage>
        <taxon>Bacteria</taxon>
        <taxon>Pseudomonadati</taxon>
        <taxon>Pseudomonadota</taxon>
        <taxon>Gammaproteobacteria</taxon>
        <taxon>Cellvibrionales</taxon>
        <taxon>Cellvibrionaceae</taxon>
        <taxon>Simiduia</taxon>
    </lineage>
</organism>
<accession>A0A839UP46</accession>
<sequence>MNPRSAFTLFIWLLLASLSTSPLAEPSSERNLVFTIDSFYSQPIYEKHPARDRMRVALANLGYTYSLRYIKGPRALAMANSGDVDGEFARNRDHTAEFPNLLFVPEPVNAVHTIIISRAELADEDRQWTSLAPRNRVVISGSRVGRKVPAQFADLPTIVAASYDQALKIVGSGRADMVIIPANFDFLTQQSDVEAQRLVALSPHLEEEAAYMHLHKRHQQLLAPLTAELKKLKYQTQFPE</sequence>